<feature type="transmembrane region" description="Helical" evidence="7">
    <location>
        <begin position="179"/>
        <end position="198"/>
    </location>
</feature>
<dbReference type="PANTHER" id="PTHR45649">
    <property type="entry name" value="AMINO-ACID PERMEASE BAT1"/>
    <property type="match status" value="1"/>
</dbReference>
<dbReference type="RefSeq" id="XP_033539117.1">
    <property type="nucleotide sequence ID" value="XM_033675880.1"/>
</dbReference>
<dbReference type="InterPro" id="IPR002293">
    <property type="entry name" value="AA/rel_permease1"/>
</dbReference>
<feature type="transmembrane region" description="Helical" evidence="7">
    <location>
        <begin position="210"/>
        <end position="229"/>
    </location>
</feature>
<keyword evidence="2" id="KW-0813">Transport</keyword>
<feature type="transmembrane region" description="Helical" evidence="7">
    <location>
        <begin position="416"/>
        <end position="442"/>
    </location>
</feature>
<gene>
    <name evidence="8 10" type="ORF">P152DRAFT_387262</name>
</gene>
<keyword evidence="5 7" id="KW-0472">Membrane</keyword>
<evidence type="ECO:0000256" key="3">
    <source>
        <dbReference type="ARBA" id="ARBA00022692"/>
    </source>
</evidence>
<evidence type="ECO:0000256" key="2">
    <source>
        <dbReference type="ARBA" id="ARBA00022448"/>
    </source>
</evidence>
<proteinExistence type="predicted"/>
<evidence type="ECO:0000313" key="9">
    <source>
        <dbReference type="Proteomes" id="UP000504638"/>
    </source>
</evidence>
<dbReference type="GO" id="GO:0016020">
    <property type="term" value="C:membrane"/>
    <property type="evidence" value="ECO:0007669"/>
    <property type="project" value="UniProtKB-SubCell"/>
</dbReference>
<evidence type="ECO:0000313" key="8">
    <source>
        <dbReference type="EMBL" id="KAF1817486.1"/>
    </source>
</evidence>
<sequence length="532" mass="58241">MEKSAPAATGEAQEGGNYSFGYEDNLPDELKKGFTPFDKKDMHRMGKKQEFRRNFKMVSAIGFTTCVMGTWEIALTSNNAALTAGGKAGYFWSLVWCAIGQAFIVLSIAEMASMAPTAGGQYHWVSEFAPPRIQKSLSYISGWLSTICWQSIIAAGCWVIGNIILALASINNVDFAPTLWQATLIIFAVVIAISLFNIFAAKQLPLAEGLFALFHILAWFPIVITLLVLSPKDSGRNVFLTFTDNGAGWPNLGWGAFVGQVSAMWTLIASDSVAHMSEEVENASVIVPRSMVIAYALNVPFAFGIILTYLFCLDSIDDAVTDPTGFAFIYVFKKATNSAGGASGLTVIILVLMVMITISSLASTSRQTFAFARDKGLPFHNWLGHVHPRLHVPVNSIIFSCTYTILISLINVGSTVAFFAIVSLGTSALMATYLISIGCVAYRRFTGMPLPKARWSLGKWGIVVNYLGIIYASWALFWGFWPTFKGVTPENFNWAVVLFVGLMLIAAILYFVQARHVYEGPVSTVEGRRRDE</sequence>
<evidence type="ECO:0000256" key="1">
    <source>
        <dbReference type="ARBA" id="ARBA00004141"/>
    </source>
</evidence>
<feature type="transmembrane region" description="Helical" evidence="7">
    <location>
        <begin position="463"/>
        <end position="481"/>
    </location>
</feature>
<evidence type="ECO:0000256" key="5">
    <source>
        <dbReference type="ARBA" id="ARBA00023136"/>
    </source>
</evidence>
<feature type="transmembrane region" description="Helical" evidence="7">
    <location>
        <begin position="91"/>
        <end position="109"/>
    </location>
</feature>
<reference evidence="8 10" key="1">
    <citation type="submission" date="2020-01" db="EMBL/GenBank/DDBJ databases">
        <authorList>
            <consortium name="DOE Joint Genome Institute"/>
            <person name="Haridas S."/>
            <person name="Albert R."/>
            <person name="Binder M."/>
            <person name="Bloem J."/>
            <person name="Labutti K."/>
            <person name="Salamov A."/>
            <person name="Andreopoulos B."/>
            <person name="Baker S.E."/>
            <person name="Barry K."/>
            <person name="Bills G."/>
            <person name="Bluhm B.H."/>
            <person name="Cannon C."/>
            <person name="Castanera R."/>
            <person name="Culley D.E."/>
            <person name="Daum C."/>
            <person name="Ezra D."/>
            <person name="Gonzalez J.B."/>
            <person name="Henrissat B."/>
            <person name="Kuo A."/>
            <person name="Liang C."/>
            <person name="Lipzen A."/>
            <person name="Lutzoni F."/>
            <person name="Magnuson J."/>
            <person name="Mondo S."/>
            <person name="Nolan M."/>
            <person name="Ohm R."/>
            <person name="Pangilinan J."/>
            <person name="Park H.-J."/>
            <person name="Ramirez L."/>
            <person name="Alfaro M."/>
            <person name="Sun H."/>
            <person name="Tritt A."/>
            <person name="Yoshinaga Y."/>
            <person name="Zwiers L.-H."/>
            <person name="Turgeon B.G."/>
            <person name="Goodwin S.B."/>
            <person name="Spatafora J.W."/>
            <person name="Crous P.W."/>
            <person name="Grigoriev I.V."/>
        </authorList>
    </citation>
    <scope>NUCLEOTIDE SEQUENCE</scope>
    <source>
        <strain evidence="8 10">CBS 781.70</strain>
    </source>
</reference>
<organism evidence="8">
    <name type="scientific">Eremomyces bilateralis CBS 781.70</name>
    <dbReference type="NCBI Taxonomy" id="1392243"/>
    <lineage>
        <taxon>Eukaryota</taxon>
        <taxon>Fungi</taxon>
        <taxon>Dikarya</taxon>
        <taxon>Ascomycota</taxon>
        <taxon>Pezizomycotina</taxon>
        <taxon>Dothideomycetes</taxon>
        <taxon>Dothideomycetes incertae sedis</taxon>
        <taxon>Eremomycetales</taxon>
        <taxon>Eremomycetaceae</taxon>
        <taxon>Eremomyces</taxon>
    </lineage>
</organism>
<feature type="region of interest" description="Disordered" evidence="6">
    <location>
        <begin position="1"/>
        <end position="24"/>
    </location>
</feature>
<dbReference type="PIRSF" id="PIRSF006060">
    <property type="entry name" value="AA_transporter"/>
    <property type="match status" value="1"/>
</dbReference>
<evidence type="ECO:0000256" key="4">
    <source>
        <dbReference type="ARBA" id="ARBA00022989"/>
    </source>
</evidence>
<dbReference type="OrthoDB" id="3257095at2759"/>
<dbReference type="Gene3D" id="1.20.1740.10">
    <property type="entry name" value="Amino acid/polyamine transporter I"/>
    <property type="match status" value="1"/>
</dbReference>
<keyword evidence="3 7" id="KW-0812">Transmembrane</keyword>
<evidence type="ECO:0000313" key="10">
    <source>
        <dbReference type="RefSeq" id="XP_033539117.1"/>
    </source>
</evidence>
<feature type="transmembrane region" description="Helical" evidence="7">
    <location>
        <begin position="493"/>
        <end position="512"/>
    </location>
</feature>
<protein>
    <submittedName>
        <fullName evidence="8 10">Amino acid transporter</fullName>
    </submittedName>
</protein>
<feature type="transmembrane region" description="Helical" evidence="7">
    <location>
        <begin position="291"/>
        <end position="311"/>
    </location>
</feature>
<evidence type="ECO:0000256" key="6">
    <source>
        <dbReference type="SAM" id="MobiDB-lite"/>
    </source>
</evidence>
<name>A0A6G1GHQ7_9PEZI</name>
<feature type="transmembrane region" description="Helical" evidence="7">
    <location>
        <begin position="390"/>
        <end position="410"/>
    </location>
</feature>
<feature type="transmembrane region" description="Helical" evidence="7">
    <location>
        <begin position="249"/>
        <end position="270"/>
    </location>
</feature>
<dbReference type="PANTHER" id="PTHR45649:SF4">
    <property type="entry name" value="TRANSPORTER, PUTATIVE (EUROFUNG)-RELATED"/>
    <property type="match status" value="1"/>
</dbReference>
<feature type="transmembrane region" description="Helical" evidence="7">
    <location>
        <begin position="54"/>
        <end position="71"/>
    </location>
</feature>
<dbReference type="Proteomes" id="UP000504638">
    <property type="component" value="Unplaced"/>
</dbReference>
<keyword evidence="9" id="KW-1185">Reference proteome</keyword>
<reference evidence="10" key="3">
    <citation type="submission" date="2025-04" db="UniProtKB">
        <authorList>
            <consortium name="RefSeq"/>
        </authorList>
    </citation>
    <scope>IDENTIFICATION</scope>
    <source>
        <strain evidence="10">CBS 781.70</strain>
    </source>
</reference>
<dbReference type="GO" id="GO:0022857">
    <property type="term" value="F:transmembrane transporter activity"/>
    <property type="evidence" value="ECO:0007669"/>
    <property type="project" value="InterPro"/>
</dbReference>
<dbReference type="GeneID" id="54416450"/>
<reference evidence="10" key="2">
    <citation type="submission" date="2020-04" db="EMBL/GenBank/DDBJ databases">
        <authorList>
            <consortium name="NCBI Genome Project"/>
        </authorList>
    </citation>
    <scope>NUCLEOTIDE SEQUENCE</scope>
    <source>
        <strain evidence="10">CBS 781.70</strain>
    </source>
</reference>
<feature type="transmembrane region" description="Helical" evidence="7">
    <location>
        <begin position="142"/>
        <end position="167"/>
    </location>
</feature>
<dbReference type="EMBL" id="ML975149">
    <property type="protein sequence ID" value="KAF1817486.1"/>
    <property type="molecule type" value="Genomic_DNA"/>
</dbReference>
<dbReference type="AlphaFoldDB" id="A0A6G1GHQ7"/>
<accession>A0A6G1GHQ7</accession>
<keyword evidence="4 7" id="KW-1133">Transmembrane helix</keyword>
<feature type="transmembrane region" description="Helical" evidence="7">
    <location>
        <begin position="342"/>
        <end position="363"/>
    </location>
</feature>
<evidence type="ECO:0000256" key="7">
    <source>
        <dbReference type="SAM" id="Phobius"/>
    </source>
</evidence>
<dbReference type="Pfam" id="PF13520">
    <property type="entry name" value="AA_permease_2"/>
    <property type="match status" value="1"/>
</dbReference>
<comment type="subcellular location">
    <subcellularLocation>
        <location evidence="1">Membrane</location>
        <topology evidence="1">Multi-pass membrane protein</topology>
    </subcellularLocation>
</comment>